<dbReference type="Gene3D" id="3.40.228.10">
    <property type="entry name" value="Dimethylsulfoxide Reductase, domain 2"/>
    <property type="match status" value="1"/>
</dbReference>
<dbReference type="InterPro" id="IPR006657">
    <property type="entry name" value="MoPterin_dinucl-bd_dom"/>
</dbReference>
<evidence type="ECO:0000256" key="13">
    <source>
        <dbReference type="ARBA" id="ARBA00052176"/>
    </source>
</evidence>
<dbReference type="GO" id="GO:0051539">
    <property type="term" value="F:4 iron, 4 sulfur cluster binding"/>
    <property type="evidence" value="ECO:0007669"/>
    <property type="project" value="UniProtKB-KW"/>
</dbReference>
<keyword evidence="4" id="KW-0500">Molybdenum</keyword>
<name>A0A0M2UW99_9BACT</name>
<dbReference type="InterPro" id="IPR006656">
    <property type="entry name" value="Mopterin_OxRdtase"/>
</dbReference>
<dbReference type="PROSITE" id="PS00490">
    <property type="entry name" value="MOLYBDOPTERIN_PROK_2"/>
    <property type="match status" value="1"/>
</dbReference>
<dbReference type="GO" id="GO:0043546">
    <property type="term" value="F:molybdopterin cofactor binding"/>
    <property type="evidence" value="ECO:0007669"/>
    <property type="project" value="InterPro"/>
</dbReference>
<dbReference type="Pfam" id="PF01568">
    <property type="entry name" value="Molydop_binding"/>
    <property type="match status" value="1"/>
</dbReference>
<dbReference type="GO" id="GO:0050140">
    <property type="term" value="F:nitrate reductase (cytochrome) activity"/>
    <property type="evidence" value="ECO:0007669"/>
    <property type="project" value="UniProtKB-EC"/>
</dbReference>
<feature type="domain" description="Molybdopterin oxidoreductase" evidence="16">
    <location>
        <begin position="7"/>
        <end position="336"/>
    </location>
</feature>
<dbReference type="SUPFAM" id="SSF50692">
    <property type="entry name" value="ADC-like"/>
    <property type="match status" value="1"/>
</dbReference>
<evidence type="ECO:0000256" key="11">
    <source>
        <dbReference type="ARBA" id="ARBA00023014"/>
    </source>
</evidence>
<dbReference type="PATRIC" id="fig|380242.3.peg.1456"/>
<dbReference type="PANTHER" id="PTHR43105:SF14">
    <property type="entry name" value="FORMATE DEHYDROGENASE H"/>
    <property type="match status" value="1"/>
</dbReference>
<comment type="caution">
    <text evidence="18">The sequence shown here is derived from an EMBL/GenBank/DDBJ whole genome shotgun (WGS) entry which is preliminary data.</text>
</comment>
<organism evidence="18 19">
    <name type="scientific">Candidatus Brocadia fulgida</name>
    <dbReference type="NCBI Taxonomy" id="380242"/>
    <lineage>
        <taxon>Bacteria</taxon>
        <taxon>Pseudomonadati</taxon>
        <taxon>Planctomycetota</taxon>
        <taxon>Candidatus Brocadiia</taxon>
        <taxon>Candidatus Brocadiales</taxon>
        <taxon>Candidatus Brocadiaceae</taxon>
        <taxon>Candidatus Brocadia</taxon>
    </lineage>
</organism>
<keyword evidence="6" id="KW-0732">Signal</keyword>
<keyword evidence="11" id="KW-0411">Iron-sulfur</keyword>
<dbReference type="EMBL" id="LAQJ01000126">
    <property type="protein sequence ID" value="KKO20102.1"/>
    <property type="molecule type" value="Genomic_DNA"/>
</dbReference>
<dbReference type="AlphaFoldDB" id="A0A0M2UW99"/>
<dbReference type="Pfam" id="PF00384">
    <property type="entry name" value="Molybdopterin"/>
    <property type="match status" value="1"/>
</dbReference>
<keyword evidence="19" id="KW-1185">Reference proteome</keyword>
<gene>
    <name evidence="18" type="ORF">BROFUL_01177</name>
</gene>
<evidence type="ECO:0000256" key="10">
    <source>
        <dbReference type="ARBA" id="ARBA00023004"/>
    </source>
</evidence>
<dbReference type="InterPro" id="IPR050123">
    <property type="entry name" value="Prok_molybdopt-oxidoreductase"/>
</dbReference>
<dbReference type="PROSITE" id="PS00932">
    <property type="entry name" value="MOLYBDOPTERIN_PROK_3"/>
    <property type="match status" value="1"/>
</dbReference>
<dbReference type="FunFam" id="2.40.40.20:FF:000005">
    <property type="entry name" value="Periplasmic nitrate reductase"/>
    <property type="match status" value="1"/>
</dbReference>
<protein>
    <recommendedName>
        <fullName evidence="15">nitrate reductase (cytochrome)</fullName>
        <ecNumber evidence="15">1.9.6.1</ecNumber>
    </recommendedName>
</protein>
<keyword evidence="7" id="KW-0574">Periplasm</keyword>
<dbReference type="SUPFAM" id="SSF53706">
    <property type="entry name" value="Formate dehydrogenase/DMSO reductase, domains 1-3"/>
    <property type="match status" value="1"/>
</dbReference>
<keyword evidence="10" id="KW-0408">Iron</keyword>
<dbReference type="GO" id="GO:0022904">
    <property type="term" value="P:respiratory electron transport chain"/>
    <property type="evidence" value="ECO:0007669"/>
    <property type="project" value="TreeGrafter"/>
</dbReference>
<comment type="cofactor">
    <cofactor evidence="2">
        <name>[4Fe-4S] cluster</name>
        <dbReference type="ChEBI" id="CHEBI:49883"/>
    </cofactor>
</comment>
<proteinExistence type="predicted"/>
<dbReference type="Proteomes" id="UP000034954">
    <property type="component" value="Unassembled WGS sequence"/>
</dbReference>
<dbReference type="Gene3D" id="2.40.40.20">
    <property type="match status" value="1"/>
</dbReference>
<dbReference type="PANTHER" id="PTHR43105">
    <property type="entry name" value="RESPIRATORY NITRATE REDUCTASE"/>
    <property type="match status" value="1"/>
</dbReference>
<evidence type="ECO:0000256" key="7">
    <source>
        <dbReference type="ARBA" id="ARBA00022764"/>
    </source>
</evidence>
<sequence>MSFGSGSMTNSISEIKDCKLIFLIGGNPTEAHPIVGLEMKKALSKGCVFIVADPRQIWFSQHAKLYLPLKPGTDNWLLNAMAHVILEEGLENKEFIRTRTEGFEELKEFLKDITPEKASEFTGVPAEDIRKAARMYAQSEKSAIYYTLGITEHTCGTDNVRSIANLALLTGHIGKPSTGVNPIRGQNNVQGATDMCLPDKLPGYQPFSDQKVVEKFEKAWGVTLNKTPGNTSPTMFERMNKGEFKALYVIGEDPIMSEPNQKYTINGLKNLELLVIQDIFMSETARYADVILPATSFAEKDGTFTNTERRVQRVRRGINPVGNAKPDWKITCELSTRMGYKMDYPSPKEVWDEIASLVPMLAGINYGRIEQNGIQWPCPDVKHPGTKFLHEGKFPRGLGKFFVLPYRAPAESPDKEYPLLLTTGRTLYHYGAGTMTRRSAGIIHKTNDCFVEVHQADAGELGIFDGEMVKVVSRRGEITARAEVSDKVKQGVIWIPMHFAEAAVNKLTMDAYDNITQTAEYKVCGAKIEKL</sequence>
<dbReference type="InterPro" id="IPR006655">
    <property type="entry name" value="Mopterin_OxRdtase_prok_CS"/>
</dbReference>
<reference evidence="18 19" key="1">
    <citation type="journal article" date="2013" name="BMC Microbiol.">
        <title>Identification of the type II cytochrome c maturation pathway in anammox bacteria by comparative genomics.</title>
        <authorList>
            <person name="Ferousi C."/>
            <person name="Speth D.R."/>
            <person name="Reimann J."/>
            <person name="Op den Camp H.J."/>
            <person name="Allen J.W."/>
            <person name="Keltjens J.T."/>
            <person name="Jetten M.S."/>
        </authorList>
    </citation>
    <scope>NUCLEOTIDE SEQUENCE [LARGE SCALE GENOMIC DNA]</scope>
    <source>
        <strain evidence="18">RU1</strain>
    </source>
</reference>
<feature type="domain" description="Molybdopterin dinucleotide-binding" evidence="17">
    <location>
        <begin position="419"/>
        <end position="524"/>
    </location>
</feature>
<evidence type="ECO:0000256" key="3">
    <source>
        <dbReference type="ARBA" id="ARBA00022485"/>
    </source>
</evidence>
<keyword evidence="8" id="KW-0813">Transport</keyword>
<dbReference type="EC" id="1.9.6.1" evidence="15"/>
<keyword evidence="3" id="KW-0004">4Fe-4S</keyword>
<evidence type="ECO:0000256" key="6">
    <source>
        <dbReference type="ARBA" id="ARBA00022729"/>
    </source>
</evidence>
<dbReference type="GO" id="GO:0046872">
    <property type="term" value="F:metal ion binding"/>
    <property type="evidence" value="ECO:0007669"/>
    <property type="project" value="UniProtKB-KW"/>
</dbReference>
<evidence type="ECO:0000256" key="14">
    <source>
        <dbReference type="ARBA" id="ARBA00055000"/>
    </source>
</evidence>
<evidence type="ECO:0000256" key="5">
    <source>
        <dbReference type="ARBA" id="ARBA00022723"/>
    </source>
</evidence>
<evidence type="ECO:0000256" key="2">
    <source>
        <dbReference type="ARBA" id="ARBA00001966"/>
    </source>
</evidence>
<evidence type="ECO:0000256" key="8">
    <source>
        <dbReference type="ARBA" id="ARBA00022982"/>
    </source>
</evidence>
<evidence type="ECO:0000313" key="18">
    <source>
        <dbReference type="EMBL" id="KKO20102.1"/>
    </source>
</evidence>
<comment type="cofactor">
    <cofactor evidence="1">
        <name>Mo-bis(molybdopterin guanine dinucleotide)</name>
        <dbReference type="ChEBI" id="CHEBI:60539"/>
    </cofactor>
</comment>
<dbReference type="GO" id="GO:0016020">
    <property type="term" value="C:membrane"/>
    <property type="evidence" value="ECO:0007669"/>
    <property type="project" value="TreeGrafter"/>
</dbReference>
<accession>A0A0M2UW99</accession>
<evidence type="ECO:0000256" key="4">
    <source>
        <dbReference type="ARBA" id="ARBA00022505"/>
    </source>
</evidence>
<dbReference type="InterPro" id="IPR009010">
    <property type="entry name" value="Asp_de-COase-like_dom_sf"/>
</dbReference>
<comment type="catalytic activity">
    <reaction evidence="13">
        <text>2 Fe(II)-[cytochrome] + nitrate + 2 H(+) = 2 Fe(III)-[cytochrome] + nitrite + H2O</text>
        <dbReference type="Rhea" id="RHEA:12909"/>
        <dbReference type="Rhea" id="RHEA-COMP:11777"/>
        <dbReference type="Rhea" id="RHEA-COMP:11778"/>
        <dbReference type="ChEBI" id="CHEBI:15377"/>
        <dbReference type="ChEBI" id="CHEBI:15378"/>
        <dbReference type="ChEBI" id="CHEBI:16301"/>
        <dbReference type="ChEBI" id="CHEBI:17632"/>
        <dbReference type="ChEBI" id="CHEBI:29033"/>
        <dbReference type="ChEBI" id="CHEBI:29034"/>
        <dbReference type="EC" id="1.9.6.1"/>
    </reaction>
</comment>
<dbReference type="GO" id="GO:0003954">
    <property type="term" value="F:NADH dehydrogenase activity"/>
    <property type="evidence" value="ECO:0007669"/>
    <property type="project" value="TreeGrafter"/>
</dbReference>
<dbReference type="Gene3D" id="3.40.50.740">
    <property type="match status" value="1"/>
</dbReference>
<dbReference type="GO" id="GO:0042128">
    <property type="term" value="P:nitrate assimilation"/>
    <property type="evidence" value="ECO:0007669"/>
    <property type="project" value="UniProtKB-KW"/>
</dbReference>
<keyword evidence="12" id="KW-0534">Nitrate assimilation</keyword>
<evidence type="ECO:0000256" key="9">
    <source>
        <dbReference type="ARBA" id="ARBA00023002"/>
    </source>
</evidence>
<evidence type="ECO:0000256" key="12">
    <source>
        <dbReference type="ARBA" id="ARBA00023063"/>
    </source>
</evidence>
<evidence type="ECO:0000256" key="1">
    <source>
        <dbReference type="ARBA" id="ARBA00001942"/>
    </source>
</evidence>
<keyword evidence="9" id="KW-0560">Oxidoreductase</keyword>
<keyword evidence="8" id="KW-0249">Electron transport</keyword>
<keyword evidence="5" id="KW-0479">Metal-binding</keyword>
<evidence type="ECO:0000313" key="19">
    <source>
        <dbReference type="Proteomes" id="UP000034954"/>
    </source>
</evidence>
<evidence type="ECO:0000256" key="15">
    <source>
        <dbReference type="ARBA" id="ARBA00067026"/>
    </source>
</evidence>
<comment type="function">
    <text evidence="14">Catalytic subunit of the periplasmic nitrate reductase complex NapAB. Receives electrons from NapB and catalyzes the reduction of nitrate to nitrite.</text>
</comment>
<evidence type="ECO:0000259" key="17">
    <source>
        <dbReference type="Pfam" id="PF01568"/>
    </source>
</evidence>
<evidence type="ECO:0000259" key="16">
    <source>
        <dbReference type="Pfam" id="PF00384"/>
    </source>
</evidence>